<proteinExistence type="inferred from homology"/>
<keyword evidence="8" id="KW-0378">Hydrolase</keyword>
<keyword evidence="12" id="KW-0865">Zymogen</keyword>
<keyword evidence="16" id="KW-1185">Reference proteome</keyword>
<dbReference type="PANTHER" id="PTHR11705:SF143">
    <property type="entry name" value="SLL0236 PROTEIN"/>
    <property type="match status" value="1"/>
</dbReference>
<dbReference type="GO" id="GO:0006508">
    <property type="term" value="P:proteolysis"/>
    <property type="evidence" value="ECO:0007669"/>
    <property type="project" value="UniProtKB-KW"/>
</dbReference>
<evidence type="ECO:0000256" key="13">
    <source>
        <dbReference type="ARBA" id="ARBA00023157"/>
    </source>
</evidence>
<sequence>MSFPYDYSKLLLFTAILTVFCRQVKLNQEEFLQKAYTEYSLVSIELRDVGHVQLINNLEGKHGIQLDFWKRVEGGLNESLAHAEVLVAPADKPRLTALLHEHRLHHHIKIDDVEELIRAERLETSKRKIFTSADDPSNMTLDEYHTYEEIKQYLLAVSKKYSDFVTYWTIGKSSEGRDLAALKIGYANNTQQKKAAFIDGVFMPESGLLVLLWCILLAS</sequence>
<name>A0A915EMP8_9BILA</name>
<evidence type="ECO:0000256" key="9">
    <source>
        <dbReference type="ARBA" id="ARBA00022833"/>
    </source>
</evidence>
<evidence type="ECO:0000256" key="1">
    <source>
        <dbReference type="ARBA" id="ARBA00001947"/>
    </source>
</evidence>
<organism evidence="16 17">
    <name type="scientific">Ditylenchus dipsaci</name>
    <dbReference type="NCBI Taxonomy" id="166011"/>
    <lineage>
        <taxon>Eukaryota</taxon>
        <taxon>Metazoa</taxon>
        <taxon>Ecdysozoa</taxon>
        <taxon>Nematoda</taxon>
        <taxon>Chromadorea</taxon>
        <taxon>Rhabditida</taxon>
        <taxon>Tylenchina</taxon>
        <taxon>Tylenchomorpha</taxon>
        <taxon>Sphaerularioidea</taxon>
        <taxon>Anguinidae</taxon>
        <taxon>Anguininae</taxon>
        <taxon>Ditylenchus</taxon>
    </lineage>
</organism>
<dbReference type="InterPro" id="IPR036990">
    <property type="entry name" value="M14A-like_propep"/>
</dbReference>
<dbReference type="Gene3D" id="3.30.70.340">
    <property type="entry name" value="Metallocarboxypeptidase-like"/>
    <property type="match status" value="1"/>
</dbReference>
<comment type="caution">
    <text evidence="14">Lacks conserved residue(s) required for the propagation of feature annotation.</text>
</comment>
<keyword evidence="4" id="KW-0121">Carboxypeptidase</keyword>
<dbReference type="PANTHER" id="PTHR11705">
    <property type="entry name" value="PROTEASE FAMILY M14 CARBOXYPEPTIDASE A,B"/>
    <property type="match status" value="1"/>
</dbReference>
<dbReference type="Pfam" id="PF02244">
    <property type="entry name" value="Propep_M14"/>
    <property type="match status" value="1"/>
</dbReference>
<keyword evidence="6" id="KW-0479">Metal-binding</keyword>
<dbReference type="Proteomes" id="UP000887574">
    <property type="component" value="Unplaced"/>
</dbReference>
<evidence type="ECO:0000256" key="14">
    <source>
        <dbReference type="PROSITE-ProRule" id="PRU01379"/>
    </source>
</evidence>
<evidence type="ECO:0000256" key="10">
    <source>
        <dbReference type="ARBA" id="ARBA00023026"/>
    </source>
</evidence>
<dbReference type="Gene3D" id="3.40.630.10">
    <property type="entry name" value="Zn peptidases"/>
    <property type="match status" value="1"/>
</dbReference>
<evidence type="ECO:0000256" key="4">
    <source>
        <dbReference type="ARBA" id="ARBA00022645"/>
    </source>
</evidence>
<keyword evidence="9" id="KW-0862">Zinc</keyword>
<evidence type="ECO:0000313" key="16">
    <source>
        <dbReference type="Proteomes" id="UP000887574"/>
    </source>
</evidence>
<keyword evidence="7" id="KW-0732">Signal</keyword>
<dbReference type="PROSITE" id="PS52035">
    <property type="entry name" value="PEPTIDASE_M14"/>
    <property type="match status" value="1"/>
</dbReference>
<reference evidence="17" key="1">
    <citation type="submission" date="2022-11" db="UniProtKB">
        <authorList>
            <consortium name="WormBaseParasite"/>
        </authorList>
    </citation>
    <scope>IDENTIFICATION</scope>
</reference>
<dbReference type="InterPro" id="IPR000834">
    <property type="entry name" value="Peptidase_M14"/>
</dbReference>
<evidence type="ECO:0000259" key="15">
    <source>
        <dbReference type="PROSITE" id="PS52035"/>
    </source>
</evidence>
<dbReference type="WBParaSite" id="jg7558">
    <property type="protein sequence ID" value="jg7558"/>
    <property type="gene ID" value="jg7558"/>
</dbReference>
<comment type="similarity">
    <text evidence="3 14">Belongs to the peptidase M14 family.</text>
</comment>
<evidence type="ECO:0000256" key="12">
    <source>
        <dbReference type="ARBA" id="ARBA00023145"/>
    </source>
</evidence>
<comment type="function">
    <text evidence="2">Extracellular metalloprotease that contributes to pathogenicity.</text>
</comment>
<evidence type="ECO:0000256" key="3">
    <source>
        <dbReference type="ARBA" id="ARBA00005988"/>
    </source>
</evidence>
<dbReference type="InterPro" id="IPR003146">
    <property type="entry name" value="M14A_act_pep"/>
</dbReference>
<accession>A0A915EMP8</accession>
<keyword evidence="10" id="KW-0843">Virulence</keyword>
<dbReference type="SUPFAM" id="SSF54897">
    <property type="entry name" value="Protease propeptides/inhibitors"/>
    <property type="match status" value="1"/>
</dbReference>
<protein>
    <recommendedName>
        <fullName evidence="15">Peptidase M14 domain-containing protein</fullName>
    </recommendedName>
</protein>
<evidence type="ECO:0000256" key="7">
    <source>
        <dbReference type="ARBA" id="ARBA00022729"/>
    </source>
</evidence>
<evidence type="ECO:0000256" key="2">
    <source>
        <dbReference type="ARBA" id="ARBA00003091"/>
    </source>
</evidence>
<dbReference type="AlphaFoldDB" id="A0A915EMP8"/>
<dbReference type="Pfam" id="PF00246">
    <property type="entry name" value="Peptidase_M14"/>
    <property type="match status" value="1"/>
</dbReference>
<dbReference type="GO" id="GO:0005615">
    <property type="term" value="C:extracellular space"/>
    <property type="evidence" value="ECO:0007669"/>
    <property type="project" value="TreeGrafter"/>
</dbReference>
<dbReference type="GO" id="GO:0008270">
    <property type="term" value="F:zinc ion binding"/>
    <property type="evidence" value="ECO:0007669"/>
    <property type="project" value="InterPro"/>
</dbReference>
<feature type="domain" description="Peptidase M14" evidence="15">
    <location>
        <begin position="143"/>
        <end position="219"/>
    </location>
</feature>
<evidence type="ECO:0000256" key="8">
    <source>
        <dbReference type="ARBA" id="ARBA00022801"/>
    </source>
</evidence>
<evidence type="ECO:0000313" key="17">
    <source>
        <dbReference type="WBParaSite" id="jg7558"/>
    </source>
</evidence>
<dbReference type="SUPFAM" id="SSF53187">
    <property type="entry name" value="Zn-dependent exopeptidases"/>
    <property type="match status" value="1"/>
</dbReference>
<evidence type="ECO:0000256" key="11">
    <source>
        <dbReference type="ARBA" id="ARBA00023049"/>
    </source>
</evidence>
<evidence type="ECO:0000256" key="6">
    <source>
        <dbReference type="ARBA" id="ARBA00022723"/>
    </source>
</evidence>
<keyword evidence="13" id="KW-1015">Disulfide bond</keyword>
<dbReference type="GO" id="GO:0004181">
    <property type="term" value="F:metallocarboxypeptidase activity"/>
    <property type="evidence" value="ECO:0007669"/>
    <property type="project" value="InterPro"/>
</dbReference>
<comment type="cofactor">
    <cofactor evidence="1">
        <name>Zn(2+)</name>
        <dbReference type="ChEBI" id="CHEBI:29105"/>
    </cofactor>
</comment>
<keyword evidence="5" id="KW-0645">Protease</keyword>
<keyword evidence="11" id="KW-0482">Metalloprotease</keyword>
<evidence type="ECO:0000256" key="5">
    <source>
        <dbReference type="ARBA" id="ARBA00022670"/>
    </source>
</evidence>